<accession>A0A438HTM9</accession>
<dbReference type="InterPro" id="IPR032914">
    <property type="entry name" value="Vam6/VPS39/TRAP1"/>
</dbReference>
<evidence type="ECO:0000313" key="3">
    <source>
        <dbReference type="Proteomes" id="UP000288805"/>
    </source>
</evidence>
<organism evidence="2 3">
    <name type="scientific">Vitis vinifera</name>
    <name type="common">Grape</name>
    <dbReference type="NCBI Taxonomy" id="29760"/>
    <lineage>
        <taxon>Eukaryota</taxon>
        <taxon>Viridiplantae</taxon>
        <taxon>Streptophyta</taxon>
        <taxon>Embryophyta</taxon>
        <taxon>Tracheophyta</taxon>
        <taxon>Spermatophyta</taxon>
        <taxon>Magnoliopsida</taxon>
        <taxon>eudicotyledons</taxon>
        <taxon>Gunneridae</taxon>
        <taxon>Pentapetalae</taxon>
        <taxon>rosids</taxon>
        <taxon>Vitales</taxon>
        <taxon>Vitaceae</taxon>
        <taxon>Viteae</taxon>
        <taxon>Vitis</taxon>
    </lineage>
</organism>
<gene>
    <name evidence="2" type="ORF">CK203_039736</name>
</gene>
<dbReference type="GO" id="GO:0016192">
    <property type="term" value="P:vesicle-mediated transport"/>
    <property type="evidence" value="ECO:0007669"/>
    <property type="project" value="InterPro"/>
</dbReference>
<comment type="caution">
    <text evidence="2">The sequence shown here is derived from an EMBL/GenBank/DDBJ whole genome shotgun (WGS) entry which is preliminary data.</text>
</comment>
<reference evidence="2 3" key="1">
    <citation type="journal article" date="2018" name="PLoS Genet.">
        <title>Population sequencing reveals clonal diversity and ancestral inbreeding in the grapevine cultivar Chardonnay.</title>
        <authorList>
            <person name="Roach M.J."/>
            <person name="Johnson D.L."/>
            <person name="Bohlmann J."/>
            <person name="van Vuuren H.J."/>
            <person name="Jones S.J."/>
            <person name="Pretorius I.S."/>
            <person name="Schmidt S.A."/>
            <person name="Borneman A.R."/>
        </authorList>
    </citation>
    <scope>NUCLEOTIDE SEQUENCE [LARGE SCALE GENOMIC DNA]</scope>
    <source>
        <strain evidence="3">cv. Chardonnay</strain>
        <tissue evidence="2">Leaf</tissue>
    </source>
</reference>
<sequence>MFGSKRALYGFRLQRGTTEKGRQPQIAAWYHQKGRRTLPKARAPDWGGEKVAGAWPERYLEGRRRQKSPKRGEAGGGGRVAGKGLTRPHAPAREMQSPTGKLRVAGAWMSFWFRCLHKSWRSPPGAPSGMVGVGKIRRRKVCRKIFAGGECFLTTIRLIGKYWEMGKVTGMKHGHRKVPRNRYWGLHPPPAPLEDVVDDGLKAIQRAIFLRKAGVETPFEYNSLCLICYRYLQVSRRRDLTLSVREGVDTLLMYLYRALNSVDDMEKLASSENSCIVRNLSIPMHCKTERLLSEACLKDDRTTCMGGAGGKLSSGLWKDPAVESELLDTNASTLSGKEAVAIEATKILEESSDQDLVLQHLGWIADVCQVLAVRVLTSERRADQLSPGRHHVLPTFLSSIMLYSAAICFMQCKCYHLLAIKSRPHDPHVWLKELVKWLDKRVAVKVALWSWVMDVVTLQKTKLENLDKMAMDNPCYLMSNQEISW</sequence>
<dbReference type="PANTHER" id="PTHR12894:SF43">
    <property type="entry name" value="VACUOLAR SORTING PROTEIN 3"/>
    <property type="match status" value="1"/>
</dbReference>
<name>A0A438HTM9_VITVI</name>
<protein>
    <submittedName>
        <fullName evidence="2">Uncharacterized protein</fullName>
    </submittedName>
</protein>
<dbReference type="Proteomes" id="UP000288805">
    <property type="component" value="Unassembled WGS sequence"/>
</dbReference>
<evidence type="ECO:0000313" key="2">
    <source>
        <dbReference type="EMBL" id="RVW87824.1"/>
    </source>
</evidence>
<feature type="region of interest" description="Disordered" evidence="1">
    <location>
        <begin position="57"/>
        <end position="99"/>
    </location>
</feature>
<evidence type="ECO:0000256" key="1">
    <source>
        <dbReference type="SAM" id="MobiDB-lite"/>
    </source>
</evidence>
<dbReference type="PANTHER" id="PTHR12894">
    <property type="entry name" value="CNH DOMAIN CONTAINING"/>
    <property type="match status" value="1"/>
</dbReference>
<proteinExistence type="predicted"/>
<dbReference type="EMBL" id="QGNW01000179">
    <property type="protein sequence ID" value="RVW87824.1"/>
    <property type="molecule type" value="Genomic_DNA"/>
</dbReference>
<dbReference type="AlphaFoldDB" id="A0A438HTM9"/>